<protein>
    <submittedName>
        <fullName evidence="1">Uncharacterized protein</fullName>
    </submittedName>
</protein>
<organism evidence="1 2">
    <name type="scientific">Aldrovandia affinis</name>
    <dbReference type="NCBI Taxonomy" id="143900"/>
    <lineage>
        <taxon>Eukaryota</taxon>
        <taxon>Metazoa</taxon>
        <taxon>Chordata</taxon>
        <taxon>Craniata</taxon>
        <taxon>Vertebrata</taxon>
        <taxon>Euteleostomi</taxon>
        <taxon>Actinopterygii</taxon>
        <taxon>Neopterygii</taxon>
        <taxon>Teleostei</taxon>
        <taxon>Notacanthiformes</taxon>
        <taxon>Halosauridae</taxon>
        <taxon>Aldrovandia</taxon>
    </lineage>
</organism>
<evidence type="ECO:0000313" key="2">
    <source>
        <dbReference type="Proteomes" id="UP001221898"/>
    </source>
</evidence>
<proteinExistence type="predicted"/>
<sequence length="66" mass="7594">MGTQRYPKARTILVTCAVFNLRTCSPPVYPFRQKRHPPSLLPLNRRYSRTERQAKGCTVRICGGNM</sequence>
<keyword evidence="2" id="KW-1185">Reference proteome</keyword>
<dbReference type="EMBL" id="JAINUG010000133">
    <property type="protein sequence ID" value="KAJ8393766.1"/>
    <property type="molecule type" value="Genomic_DNA"/>
</dbReference>
<gene>
    <name evidence="1" type="ORF">AAFF_G00056810</name>
</gene>
<comment type="caution">
    <text evidence="1">The sequence shown here is derived from an EMBL/GenBank/DDBJ whole genome shotgun (WGS) entry which is preliminary data.</text>
</comment>
<dbReference type="AlphaFoldDB" id="A0AAD7S0I0"/>
<dbReference type="Proteomes" id="UP001221898">
    <property type="component" value="Unassembled WGS sequence"/>
</dbReference>
<accession>A0AAD7S0I0</accession>
<evidence type="ECO:0000313" key="1">
    <source>
        <dbReference type="EMBL" id="KAJ8393766.1"/>
    </source>
</evidence>
<name>A0AAD7S0I0_9TELE</name>
<reference evidence="1" key="1">
    <citation type="journal article" date="2023" name="Science">
        <title>Genome structures resolve the early diversification of teleost fishes.</title>
        <authorList>
            <person name="Parey E."/>
            <person name="Louis A."/>
            <person name="Montfort J."/>
            <person name="Bouchez O."/>
            <person name="Roques C."/>
            <person name="Iampietro C."/>
            <person name="Lluch J."/>
            <person name="Castinel A."/>
            <person name="Donnadieu C."/>
            <person name="Desvignes T."/>
            <person name="Floi Bucao C."/>
            <person name="Jouanno E."/>
            <person name="Wen M."/>
            <person name="Mejri S."/>
            <person name="Dirks R."/>
            <person name="Jansen H."/>
            <person name="Henkel C."/>
            <person name="Chen W.J."/>
            <person name="Zahm M."/>
            <person name="Cabau C."/>
            <person name="Klopp C."/>
            <person name="Thompson A.W."/>
            <person name="Robinson-Rechavi M."/>
            <person name="Braasch I."/>
            <person name="Lecointre G."/>
            <person name="Bobe J."/>
            <person name="Postlethwait J.H."/>
            <person name="Berthelot C."/>
            <person name="Roest Crollius H."/>
            <person name="Guiguen Y."/>
        </authorList>
    </citation>
    <scope>NUCLEOTIDE SEQUENCE</scope>
    <source>
        <strain evidence="1">NC1722</strain>
    </source>
</reference>